<name>A0A8H6U504_9AGAR</name>
<organism evidence="1 2">
    <name type="scientific">Mycena sanguinolenta</name>
    <dbReference type="NCBI Taxonomy" id="230812"/>
    <lineage>
        <taxon>Eukaryota</taxon>
        <taxon>Fungi</taxon>
        <taxon>Dikarya</taxon>
        <taxon>Basidiomycota</taxon>
        <taxon>Agaricomycotina</taxon>
        <taxon>Agaricomycetes</taxon>
        <taxon>Agaricomycetidae</taxon>
        <taxon>Agaricales</taxon>
        <taxon>Marasmiineae</taxon>
        <taxon>Mycenaceae</taxon>
        <taxon>Mycena</taxon>
    </lineage>
</organism>
<reference evidence="1" key="1">
    <citation type="submission" date="2020-05" db="EMBL/GenBank/DDBJ databases">
        <title>Mycena genomes resolve the evolution of fungal bioluminescence.</title>
        <authorList>
            <person name="Tsai I.J."/>
        </authorList>
    </citation>
    <scope>NUCLEOTIDE SEQUENCE</scope>
    <source>
        <strain evidence="1">160909Yilan</strain>
    </source>
</reference>
<comment type="caution">
    <text evidence="1">The sequence shown here is derived from an EMBL/GenBank/DDBJ whole genome shotgun (WGS) entry which is preliminary data.</text>
</comment>
<accession>A0A8H6U504</accession>
<dbReference type="Proteomes" id="UP000623467">
    <property type="component" value="Unassembled WGS sequence"/>
</dbReference>
<protein>
    <submittedName>
        <fullName evidence="1">Uncharacterized protein</fullName>
    </submittedName>
</protein>
<sequence>MTDFSGGPATDICSSLKARDELKSTSRRLLCGIADDRYDSLDLDVIAPGRQRRRVGCLCPVYAVGIDHAGRQHGQGALVFPLRRASAADLRIPRHTSAAASPAPGLTLVSSTMPSPNLNLTLSPAATSKLPRFLQSPAARDRSKS</sequence>
<keyword evidence="2" id="KW-1185">Reference proteome</keyword>
<dbReference type="EMBL" id="JACAZH010000080">
    <property type="protein sequence ID" value="KAF7328435.1"/>
    <property type="molecule type" value="Genomic_DNA"/>
</dbReference>
<evidence type="ECO:0000313" key="2">
    <source>
        <dbReference type="Proteomes" id="UP000623467"/>
    </source>
</evidence>
<dbReference type="AlphaFoldDB" id="A0A8H6U504"/>
<gene>
    <name evidence="1" type="ORF">MSAN_02484300</name>
</gene>
<evidence type="ECO:0000313" key="1">
    <source>
        <dbReference type="EMBL" id="KAF7328435.1"/>
    </source>
</evidence>
<proteinExistence type="predicted"/>